<reference evidence="5 6" key="1">
    <citation type="submission" date="2020-08" db="EMBL/GenBank/DDBJ databases">
        <title>Plant Genome Project.</title>
        <authorList>
            <person name="Zhang R.-G."/>
        </authorList>
    </citation>
    <scope>NUCLEOTIDE SEQUENCE [LARGE SCALE GENOMIC DNA]</scope>
    <source>
        <tissue evidence="5">Rhizome</tissue>
    </source>
</reference>
<evidence type="ECO:0000256" key="2">
    <source>
        <dbReference type="SAM" id="MobiDB-lite"/>
    </source>
</evidence>
<evidence type="ECO:0000259" key="4">
    <source>
        <dbReference type="Pfam" id="PF20256"/>
    </source>
</evidence>
<dbReference type="Gene3D" id="3.30.365.10">
    <property type="entry name" value="Aldehyde oxidase/xanthine dehydrogenase, molybdopterin binding domain"/>
    <property type="match status" value="4"/>
</dbReference>
<proteinExistence type="predicted"/>
<feature type="compositionally biased region" description="Acidic residues" evidence="2">
    <location>
        <begin position="8"/>
        <end position="20"/>
    </location>
</feature>
<accession>A0A8J5G9X5</accession>
<dbReference type="SMART" id="SM00614">
    <property type="entry name" value="ZnF_BED"/>
    <property type="match status" value="1"/>
</dbReference>
<name>A0A8J5G9X5_ZINOF</name>
<dbReference type="InterPro" id="IPR046867">
    <property type="entry name" value="AldOxase/xan_DH_MoCoBD2"/>
</dbReference>
<keyword evidence="6" id="KW-1185">Reference proteome</keyword>
<comment type="caution">
    <text evidence="5">The sequence shown here is derived from an EMBL/GenBank/DDBJ whole genome shotgun (WGS) entry which is preliminary data.</text>
</comment>
<dbReference type="AlphaFoldDB" id="A0A8J5G9X5"/>
<dbReference type="PANTHER" id="PTHR11908:SF132">
    <property type="entry name" value="ALDEHYDE OXIDASE 1-RELATED"/>
    <property type="match status" value="1"/>
</dbReference>
<feature type="domain" description="Aldehyde oxidase/xanthine dehydrogenase second molybdopterin binding" evidence="4">
    <location>
        <begin position="417"/>
        <end position="636"/>
    </location>
</feature>
<dbReference type="InterPro" id="IPR008274">
    <property type="entry name" value="AldOxase/xan_DH_MoCoBD1"/>
</dbReference>
<feature type="domain" description="Aldehyde oxidase/xanthine dehydrogenase first molybdopterin binding" evidence="3">
    <location>
        <begin position="247"/>
        <end position="385"/>
    </location>
</feature>
<sequence length="677" mass="75208">MSSQPIDLDQEENSVEEELEGTPAVSTTTRDLNVDEEMSSQGKASESGKRKRVLKSKWWQYFEMLPKIEGEDLRCKCKAYGITYKAESSMGIGNLRRHILNQCPKQKTCDIAQALLEQGDKSLAISAMKPDVVEALVCCRDWLAEGKGAAEHYFLPPFPKNIKHRGLDDSSCKSIFKFNYEDLIQNTEQEAVDLIIRFQADEQGWVDTIKSVRFGGAVRISTMDWLGQSQYLRQTIFWPSLSSAVSEIATACALTAFKLRHPIKMYLDRSTDMVMVGGRHPMKITYSVGFKSDGKITALYLNLLVNAGISEDYSPLISHAIITCLKKYNWGALAFDIKLCKTNLTSKSSMRAPGQVQGSYIAEAIIERVASFLSLDVDVVRKRNLHTYESLKFFYGSSSGEAPEYTLPAIVDELFTSASYFNRLEMVLHFNSCNKWKKRGISWVPIVYEVEPMPTPGKVSILNDGSIVVEVGGIEIGQGLWTKVKQMAAFGLEQLWDEEKKYLLDRVRIIQADTLSLVQGGLTAGSTKSEASCEAVRLACSILVSRLKPLKQSLEEQMGSISWDTLITQANLQYVNLSASTFWVADDTSSYLNYGAAISEVEIDVLTGATTILRADLTYDCGQSLSPAVDLGQVEGCADDKLKKMALRVIAESLSEEEIVGLKEAIPCDGHQQQVSQ</sequence>
<dbReference type="Pfam" id="PF02738">
    <property type="entry name" value="MoCoBD_1"/>
    <property type="match status" value="1"/>
</dbReference>
<dbReference type="GO" id="GO:0016491">
    <property type="term" value="F:oxidoreductase activity"/>
    <property type="evidence" value="ECO:0007669"/>
    <property type="project" value="InterPro"/>
</dbReference>
<organism evidence="5 6">
    <name type="scientific">Zingiber officinale</name>
    <name type="common">Ginger</name>
    <name type="synonym">Amomum zingiber</name>
    <dbReference type="NCBI Taxonomy" id="94328"/>
    <lineage>
        <taxon>Eukaryota</taxon>
        <taxon>Viridiplantae</taxon>
        <taxon>Streptophyta</taxon>
        <taxon>Embryophyta</taxon>
        <taxon>Tracheophyta</taxon>
        <taxon>Spermatophyta</taxon>
        <taxon>Magnoliopsida</taxon>
        <taxon>Liliopsida</taxon>
        <taxon>Zingiberales</taxon>
        <taxon>Zingiberaceae</taxon>
        <taxon>Zingiber</taxon>
    </lineage>
</organism>
<feature type="region of interest" description="Disordered" evidence="2">
    <location>
        <begin position="1"/>
        <end position="48"/>
    </location>
</feature>
<evidence type="ECO:0000313" key="5">
    <source>
        <dbReference type="EMBL" id="KAG6503316.1"/>
    </source>
</evidence>
<dbReference type="EMBL" id="JACMSC010000010">
    <property type="protein sequence ID" value="KAG6503316.1"/>
    <property type="molecule type" value="Genomic_DNA"/>
</dbReference>
<dbReference type="InterPro" id="IPR037165">
    <property type="entry name" value="AldOxase/xan_DH_Mopterin-bd_sf"/>
</dbReference>
<dbReference type="GO" id="GO:0005506">
    <property type="term" value="F:iron ion binding"/>
    <property type="evidence" value="ECO:0007669"/>
    <property type="project" value="InterPro"/>
</dbReference>
<dbReference type="InterPro" id="IPR016208">
    <property type="entry name" value="Ald_Oxase/xanthine_DH-like"/>
</dbReference>
<dbReference type="Proteomes" id="UP000734854">
    <property type="component" value="Unassembled WGS sequence"/>
</dbReference>
<protein>
    <submittedName>
        <fullName evidence="5">Uncharacterized protein</fullName>
    </submittedName>
</protein>
<dbReference type="SUPFAM" id="SSF56003">
    <property type="entry name" value="Molybdenum cofactor-binding domain"/>
    <property type="match status" value="1"/>
</dbReference>
<gene>
    <name evidence="5" type="ORF">ZIOFF_035627</name>
</gene>
<dbReference type="Pfam" id="PF20256">
    <property type="entry name" value="MoCoBD_2"/>
    <property type="match status" value="1"/>
</dbReference>
<keyword evidence="1" id="KW-0500">Molybdenum</keyword>
<dbReference type="PANTHER" id="PTHR11908">
    <property type="entry name" value="XANTHINE DEHYDROGENASE"/>
    <property type="match status" value="1"/>
</dbReference>
<evidence type="ECO:0000256" key="1">
    <source>
        <dbReference type="ARBA" id="ARBA00022505"/>
    </source>
</evidence>
<evidence type="ECO:0000259" key="3">
    <source>
        <dbReference type="Pfam" id="PF02738"/>
    </source>
</evidence>
<evidence type="ECO:0000313" key="6">
    <source>
        <dbReference type="Proteomes" id="UP000734854"/>
    </source>
</evidence>